<evidence type="ECO:0000256" key="1">
    <source>
        <dbReference type="ARBA" id="ARBA00011900"/>
    </source>
</evidence>
<dbReference type="PANTHER" id="PTHR42933">
    <property type="entry name" value="SLR6095 PROTEIN"/>
    <property type="match status" value="1"/>
</dbReference>
<dbReference type="GO" id="GO:0008170">
    <property type="term" value="F:N-methyltransferase activity"/>
    <property type="evidence" value="ECO:0007669"/>
    <property type="project" value="InterPro"/>
</dbReference>
<evidence type="ECO:0000256" key="4">
    <source>
        <dbReference type="ARBA" id="ARBA00022691"/>
    </source>
</evidence>
<dbReference type="InterPro" id="IPR029063">
    <property type="entry name" value="SAM-dependent_MTases_sf"/>
</dbReference>
<evidence type="ECO:0000256" key="6">
    <source>
        <dbReference type="ARBA" id="ARBA00047942"/>
    </source>
</evidence>
<evidence type="ECO:0000256" key="2">
    <source>
        <dbReference type="ARBA" id="ARBA00022603"/>
    </source>
</evidence>
<organism evidence="8">
    <name type="scientific">human gut metagenome</name>
    <dbReference type="NCBI Taxonomy" id="408170"/>
    <lineage>
        <taxon>unclassified sequences</taxon>
        <taxon>metagenomes</taxon>
        <taxon>organismal metagenomes</taxon>
    </lineage>
</organism>
<dbReference type="GO" id="GO:0003677">
    <property type="term" value="F:DNA binding"/>
    <property type="evidence" value="ECO:0007669"/>
    <property type="project" value="InterPro"/>
</dbReference>
<keyword evidence="3" id="KW-0808">Transferase</keyword>
<dbReference type="EMBL" id="AJWY01000289">
    <property type="protein sequence ID" value="EKC81376.1"/>
    <property type="molecule type" value="Genomic_DNA"/>
</dbReference>
<feature type="domain" description="DNA methylase adenine-specific" evidence="7">
    <location>
        <begin position="57"/>
        <end position="128"/>
    </location>
</feature>
<keyword evidence="2" id="KW-0489">Methyltransferase</keyword>
<comment type="catalytic activity">
    <reaction evidence="6">
        <text>a 2'-deoxyadenosine in DNA + S-adenosyl-L-methionine = an N(6)-methyl-2'-deoxyadenosine in DNA + S-adenosyl-L-homocysteine + H(+)</text>
        <dbReference type="Rhea" id="RHEA:15197"/>
        <dbReference type="Rhea" id="RHEA-COMP:12418"/>
        <dbReference type="Rhea" id="RHEA-COMP:12419"/>
        <dbReference type="ChEBI" id="CHEBI:15378"/>
        <dbReference type="ChEBI" id="CHEBI:57856"/>
        <dbReference type="ChEBI" id="CHEBI:59789"/>
        <dbReference type="ChEBI" id="CHEBI:90615"/>
        <dbReference type="ChEBI" id="CHEBI:90616"/>
        <dbReference type="EC" id="2.1.1.72"/>
    </reaction>
</comment>
<sequence>MQKAFNNIEQSDPLFADLFTDIDLYSNRLGTGDQKQSDTISNLIKEIDKADLLNSDAEILGNAYEYLIGQFASETGKKAGEFYTPQAVSKILTRIAIAGQEDRKGLSVYDPCMGSGSLLLNAKKYAKEPNYY</sequence>
<keyword evidence="5" id="KW-0680">Restriction system</keyword>
<dbReference type="Gene3D" id="3.40.50.150">
    <property type="entry name" value="Vaccinia Virus protein VP39"/>
    <property type="match status" value="1"/>
</dbReference>
<proteinExistence type="predicted"/>
<dbReference type="Pfam" id="PF02384">
    <property type="entry name" value="N6_Mtase"/>
    <property type="match status" value="1"/>
</dbReference>
<gene>
    <name evidence="8" type="ORF">LEA_00404</name>
</gene>
<evidence type="ECO:0000256" key="3">
    <source>
        <dbReference type="ARBA" id="ARBA00022679"/>
    </source>
</evidence>
<evidence type="ECO:0000313" key="8">
    <source>
        <dbReference type="EMBL" id="EKC81376.1"/>
    </source>
</evidence>
<dbReference type="GO" id="GO:0032259">
    <property type="term" value="P:methylation"/>
    <property type="evidence" value="ECO:0007669"/>
    <property type="project" value="UniProtKB-KW"/>
</dbReference>
<dbReference type="PRINTS" id="PR00507">
    <property type="entry name" value="N12N6MTFRASE"/>
</dbReference>
<dbReference type="AlphaFoldDB" id="K1VBP4"/>
<keyword evidence="4" id="KW-0949">S-adenosyl-L-methionine</keyword>
<evidence type="ECO:0000256" key="5">
    <source>
        <dbReference type="ARBA" id="ARBA00022747"/>
    </source>
</evidence>
<dbReference type="PANTHER" id="PTHR42933:SF1">
    <property type="entry name" value="SITE-SPECIFIC DNA-METHYLTRANSFERASE (ADENINE-SPECIFIC)"/>
    <property type="match status" value="1"/>
</dbReference>
<dbReference type="InterPro" id="IPR038333">
    <property type="entry name" value="T1MK-like_N_sf"/>
</dbReference>
<accession>K1VBP4</accession>
<name>K1VBP4_9ZZZZ</name>
<reference evidence="8" key="1">
    <citation type="journal article" date="2013" name="Environ. Microbiol.">
        <title>Microbiota from the distal guts of lean and obese adolescents exhibit partial functional redundancy besides clear differences in community structure.</title>
        <authorList>
            <person name="Ferrer M."/>
            <person name="Ruiz A."/>
            <person name="Lanza F."/>
            <person name="Haange S.B."/>
            <person name="Oberbach A."/>
            <person name="Till H."/>
            <person name="Bargiela R."/>
            <person name="Campoy C."/>
            <person name="Segura M.T."/>
            <person name="Richter M."/>
            <person name="von Bergen M."/>
            <person name="Seifert J."/>
            <person name="Suarez A."/>
        </authorList>
    </citation>
    <scope>NUCLEOTIDE SEQUENCE</scope>
</reference>
<protein>
    <recommendedName>
        <fullName evidence="1">site-specific DNA-methyltransferase (adenine-specific)</fullName>
        <ecNumber evidence="1">2.1.1.72</ecNumber>
    </recommendedName>
</protein>
<evidence type="ECO:0000259" key="7">
    <source>
        <dbReference type="Pfam" id="PF02384"/>
    </source>
</evidence>
<dbReference type="InterPro" id="IPR003356">
    <property type="entry name" value="DNA_methylase_A-5"/>
</dbReference>
<dbReference type="GO" id="GO:0009307">
    <property type="term" value="P:DNA restriction-modification system"/>
    <property type="evidence" value="ECO:0007669"/>
    <property type="project" value="UniProtKB-KW"/>
</dbReference>
<dbReference type="EC" id="2.1.1.72" evidence="1"/>
<dbReference type="GO" id="GO:0009007">
    <property type="term" value="F:site-specific DNA-methyltransferase (adenine-specific) activity"/>
    <property type="evidence" value="ECO:0007669"/>
    <property type="project" value="UniProtKB-EC"/>
</dbReference>
<dbReference type="SUPFAM" id="SSF53335">
    <property type="entry name" value="S-adenosyl-L-methionine-dependent methyltransferases"/>
    <property type="match status" value="1"/>
</dbReference>
<dbReference type="Gene3D" id="1.20.1260.30">
    <property type="match status" value="1"/>
</dbReference>
<dbReference type="InterPro" id="IPR051537">
    <property type="entry name" value="DNA_Adenine_Mtase"/>
</dbReference>
<comment type="caution">
    <text evidence="8">The sequence shown here is derived from an EMBL/GenBank/DDBJ whole genome shotgun (WGS) entry which is preliminary data.</text>
</comment>